<sequence>MKWLGGDGYTLYERSEVVLMGEVYSSDLSILVFKRNFETEEKYLTILVDVKHWITLNQFITLNFRAAPLPNMWVSSDKKGESTAPAKNISAKQSTTRLRRNSQRS</sequence>
<feature type="region of interest" description="Disordered" evidence="1">
    <location>
        <begin position="77"/>
        <end position="105"/>
    </location>
</feature>
<dbReference type="EMBL" id="BPLR01018829">
    <property type="protein sequence ID" value="GIZ02580.1"/>
    <property type="molecule type" value="Genomic_DNA"/>
</dbReference>
<evidence type="ECO:0000313" key="2">
    <source>
        <dbReference type="EMBL" id="GIZ02580.1"/>
    </source>
</evidence>
<organism evidence="2 3">
    <name type="scientific">Caerostris extrusa</name>
    <name type="common">Bark spider</name>
    <name type="synonym">Caerostris bankana</name>
    <dbReference type="NCBI Taxonomy" id="172846"/>
    <lineage>
        <taxon>Eukaryota</taxon>
        <taxon>Metazoa</taxon>
        <taxon>Ecdysozoa</taxon>
        <taxon>Arthropoda</taxon>
        <taxon>Chelicerata</taxon>
        <taxon>Arachnida</taxon>
        <taxon>Araneae</taxon>
        <taxon>Araneomorphae</taxon>
        <taxon>Entelegynae</taxon>
        <taxon>Araneoidea</taxon>
        <taxon>Araneidae</taxon>
        <taxon>Caerostris</taxon>
    </lineage>
</organism>
<evidence type="ECO:0000256" key="1">
    <source>
        <dbReference type="SAM" id="MobiDB-lite"/>
    </source>
</evidence>
<evidence type="ECO:0000313" key="3">
    <source>
        <dbReference type="Proteomes" id="UP001054945"/>
    </source>
</evidence>
<comment type="caution">
    <text evidence="2">The sequence shown here is derived from an EMBL/GenBank/DDBJ whole genome shotgun (WGS) entry which is preliminary data.</text>
</comment>
<dbReference type="AlphaFoldDB" id="A0AAV4Y6D6"/>
<name>A0AAV4Y6D6_CAEEX</name>
<gene>
    <name evidence="2" type="ORF">CEXT_42061</name>
</gene>
<accession>A0AAV4Y6D6</accession>
<protein>
    <submittedName>
        <fullName evidence="2">Uncharacterized protein</fullName>
    </submittedName>
</protein>
<reference evidence="2 3" key="1">
    <citation type="submission" date="2021-06" db="EMBL/GenBank/DDBJ databases">
        <title>Caerostris extrusa draft genome.</title>
        <authorList>
            <person name="Kono N."/>
            <person name="Arakawa K."/>
        </authorList>
    </citation>
    <scope>NUCLEOTIDE SEQUENCE [LARGE SCALE GENOMIC DNA]</scope>
</reference>
<keyword evidence="3" id="KW-1185">Reference proteome</keyword>
<proteinExistence type="predicted"/>
<dbReference type="Proteomes" id="UP001054945">
    <property type="component" value="Unassembled WGS sequence"/>
</dbReference>